<protein>
    <submittedName>
        <fullName evidence="2">Uncharacterized protein</fullName>
    </submittedName>
</protein>
<feature type="region of interest" description="Disordered" evidence="1">
    <location>
        <begin position="54"/>
        <end position="74"/>
    </location>
</feature>
<organism evidence="2 3">
    <name type="scientific">Pseudomonas jessenii</name>
    <dbReference type="NCBI Taxonomy" id="77298"/>
    <lineage>
        <taxon>Bacteria</taxon>
        <taxon>Pseudomonadati</taxon>
        <taxon>Pseudomonadota</taxon>
        <taxon>Gammaproteobacteria</taxon>
        <taxon>Pseudomonadales</taxon>
        <taxon>Pseudomonadaceae</taxon>
        <taxon>Pseudomonas</taxon>
    </lineage>
</organism>
<dbReference type="Proteomes" id="UP000306272">
    <property type="component" value="Unassembled WGS sequence"/>
</dbReference>
<gene>
    <name evidence="2" type="ORF">FHG55_01115</name>
</gene>
<keyword evidence="3" id="KW-1185">Reference proteome</keyword>
<evidence type="ECO:0000313" key="2">
    <source>
        <dbReference type="EMBL" id="TNC00453.1"/>
    </source>
</evidence>
<accession>A0A5C4L402</accession>
<dbReference type="AlphaFoldDB" id="A0A5C4L402"/>
<comment type="caution">
    <text evidence="2">The sequence shown here is derived from an EMBL/GenBank/DDBJ whole genome shotgun (WGS) entry which is preliminary data.</text>
</comment>
<dbReference type="EMBL" id="VDDB01000002">
    <property type="protein sequence ID" value="TNC00453.1"/>
    <property type="molecule type" value="Genomic_DNA"/>
</dbReference>
<reference evidence="2" key="1">
    <citation type="submission" date="2019-06" db="EMBL/GenBank/DDBJ databases">
        <title>Pseudomonas-derived Butenolides : (Bio)synthesis of Styrolides.</title>
        <authorList>
            <person name="Klapper M."/>
            <person name="Chowdhury S."/>
            <person name="Stallforth P."/>
        </authorList>
    </citation>
    <scope>NUCLEOTIDE SEQUENCE [LARGE SCALE GENOMIC DNA]</scope>
    <source>
        <strain evidence="2">EC-S101</strain>
    </source>
</reference>
<evidence type="ECO:0000313" key="3">
    <source>
        <dbReference type="Proteomes" id="UP000306272"/>
    </source>
</evidence>
<proteinExistence type="predicted"/>
<name>A0A5C4L402_PSEJE</name>
<sequence>MLKGVISEGHLLLCVIKLAHLWRGDSSPMGCEAAPKPENAVHLKDPVLKIATAAQSIGDKSPHHKRSVRDQTFL</sequence>
<evidence type="ECO:0000256" key="1">
    <source>
        <dbReference type="SAM" id="MobiDB-lite"/>
    </source>
</evidence>